<proteinExistence type="predicted"/>
<dbReference type="AlphaFoldDB" id="A0A512DKL6"/>
<gene>
    <name evidence="1" type="ORF">SAE02_11690</name>
</gene>
<reference evidence="1 2" key="1">
    <citation type="submission" date="2019-07" db="EMBL/GenBank/DDBJ databases">
        <title>Whole genome shotgun sequence of Skermanella aerolata NBRC 106429.</title>
        <authorList>
            <person name="Hosoyama A."/>
            <person name="Uohara A."/>
            <person name="Ohji S."/>
            <person name="Ichikawa N."/>
        </authorList>
    </citation>
    <scope>NUCLEOTIDE SEQUENCE [LARGE SCALE GENOMIC DNA]</scope>
    <source>
        <strain evidence="1 2">NBRC 106429</strain>
    </source>
</reference>
<keyword evidence="2" id="KW-1185">Reference proteome</keyword>
<name>A0A512DKL6_9PROT</name>
<evidence type="ECO:0000313" key="1">
    <source>
        <dbReference type="EMBL" id="GEO37021.1"/>
    </source>
</evidence>
<comment type="caution">
    <text evidence="1">The sequence shown here is derived from an EMBL/GenBank/DDBJ whole genome shotgun (WGS) entry which is preliminary data.</text>
</comment>
<sequence>MEYGFYTFAIMATWSAVDGKIIQRLLPRDRLQARILPSFEDPLYSLGKPVPRGSINANAKAFCTLSPHLDSLDRLTACQKVETAC</sequence>
<dbReference type="EMBL" id="BJYZ01000003">
    <property type="protein sequence ID" value="GEO37021.1"/>
    <property type="molecule type" value="Genomic_DNA"/>
</dbReference>
<dbReference type="Proteomes" id="UP000321523">
    <property type="component" value="Unassembled WGS sequence"/>
</dbReference>
<evidence type="ECO:0000313" key="2">
    <source>
        <dbReference type="Proteomes" id="UP000321523"/>
    </source>
</evidence>
<accession>A0A512DKL6</accession>
<protein>
    <submittedName>
        <fullName evidence="1">Uncharacterized protein</fullName>
    </submittedName>
</protein>
<organism evidence="1 2">
    <name type="scientific">Skermanella aerolata</name>
    <dbReference type="NCBI Taxonomy" id="393310"/>
    <lineage>
        <taxon>Bacteria</taxon>
        <taxon>Pseudomonadati</taxon>
        <taxon>Pseudomonadota</taxon>
        <taxon>Alphaproteobacteria</taxon>
        <taxon>Rhodospirillales</taxon>
        <taxon>Azospirillaceae</taxon>
        <taxon>Skermanella</taxon>
    </lineage>
</organism>